<keyword evidence="5" id="KW-0732">Signal</keyword>
<dbReference type="GO" id="GO:0003676">
    <property type="term" value="F:nucleic acid binding"/>
    <property type="evidence" value="ECO:0007669"/>
    <property type="project" value="InterPro"/>
</dbReference>
<dbReference type="PANTHER" id="PTHR11437:SF31">
    <property type="entry name" value="RIBONUCLEASE 7"/>
    <property type="match status" value="1"/>
</dbReference>
<dbReference type="PROSITE" id="PS00127">
    <property type="entry name" value="RNASE_PANCREATIC"/>
    <property type="match status" value="1"/>
</dbReference>
<dbReference type="GO" id="GO:0050830">
    <property type="term" value="P:defense response to Gram-positive bacterium"/>
    <property type="evidence" value="ECO:0007669"/>
    <property type="project" value="TreeGrafter"/>
</dbReference>
<dbReference type="GO" id="GO:0005615">
    <property type="term" value="C:extracellular space"/>
    <property type="evidence" value="ECO:0007669"/>
    <property type="project" value="TreeGrafter"/>
</dbReference>
<dbReference type="OMA" id="MTPSQWF"/>
<reference evidence="7" key="3">
    <citation type="journal article" date="2019" name="Gene Rep">
        <title>Eutherian third-party data gene collections.</title>
        <authorList>
            <person name="Premzl M."/>
        </authorList>
    </citation>
    <scope>NUCLEOTIDE SEQUENCE</scope>
</reference>
<comment type="similarity">
    <text evidence="1 5">Belongs to the pancreatic ribonuclease family.</text>
</comment>
<dbReference type="PANTHER" id="PTHR11437">
    <property type="entry name" value="RIBONUCLEASE"/>
    <property type="match status" value="1"/>
</dbReference>
<feature type="domain" description="Ribonuclease A-domain" evidence="6">
    <location>
        <begin position="32"/>
        <end position="156"/>
    </location>
</feature>
<dbReference type="HOGENOM" id="CLU_117006_0_1_1"/>
<dbReference type="InterPro" id="IPR023412">
    <property type="entry name" value="RNaseA_domain"/>
</dbReference>
<sequence length="156" mass="17489">MTPAQVGFCPLLLLLLLGLWLSPSIVSAKPKDMTSAKWFETQHVQPHPQPCSSAMPRVNYYKRHCKNHNTFLHQSLTSVIATCDTPNRTCKNGHGNCHESPEPVSMTMCQLVSGLYPNCKYKEDHLTKSYIVACDPPQQGDPQQYKLVPVHLNGVF</sequence>
<evidence type="ECO:0000256" key="4">
    <source>
        <dbReference type="ARBA" id="ARBA00022801"/>
    </source>
</evidence>
<protein>
    <submittedName>
        <fullName evidence="7">Ribonuclease A E1</fullName>
    </submittedName>
</protein>
<reference evidence="7" key="2">
    <citation type="journal article" date="2016" name="Data Brief">
        <title>Curated eutherian third party data gene data sets.</title>
        <authorList>
            <person name="Premzl M."/>
        </authorList>
    </citation>
    <scope>NUCLEOTIDE SEQUENCE</scope>
</reference>
<dbReference type="InterPro" id="IPR001427">
    <property type="entry name" value="RNaseA"/>
</dbReference>
<dbReference type="Gene3D" id="3.10.130.10">
    <property type="entry name" value="Ribonuclease A-like domain"/>
    <property type="match status" value="1"/>
</dbReference>
<keyword evidence="4 5" id="KW-0378">Hydrolase</keyword>
<dbReference type="PRINTS" id="PR00794">
    <property type="entry name" value="RIBONUCLEASE"/>
</dbReference>
<dbReference type="GO" id="GO:0004519">
    <property type="term" value="F:endonuclease activity"/>
    <property type="evidence" value="ECO:0007669"/>
    <property type="project" value="UniProtKB-KW"/>
</dbReference>
<evidence type="ECO:0000256" key="1">
    <source>
        <dbReference type="ARBA" id="ARBA00005600"/>
    </source>
</evidence>
<evidence type="ECO:0000256" key="3">
    <source>
        <dbReference type="ARBA" id="ARBA00022759"/>
    </source>
</evidence>
<accession>W0UV80</accession>
<dbReference type="SMART" id="SM00092">
    <property type="entry name" value="RNAse_Pc"/>
    <property type="match status" value="1"/>
</dbReference>
<gene>
    <name evidence="7" type="primary">RAE1</name>
</gene>
<dbReference type="SUPFAM" id="SSF54076">
    <property type="entry name" value="RNase A-like"/>
    <property type="match status" value="1"/>
</dbReference>
<feature type="chain" id="PRO_5007751499" evidence="5">
    <location>
        <begin position="29"/>
        <end position="156"/>
    </location>
</feature>
<evidence type="ECO:0000259" key="6">
    <source>
        <dbReference type="SMART" id="SM00092"/>
    </source>
</evidence>
<dbReference type="GO" id="GO:0050829">
    <property type="term" value="P:defense response to Gram-negative bacterium"/>
    <property type="evidence" value="ECO:0007669"/>
    <property type="project" value="TreeGrafter"/>
</dbReference>
<keyword evidence="2 5" id="KW-0540">Nuclease</keyword>
<dbReference type="FunFam" id="3.10.130.10:FF:000001">
    <property type="entry name" value="Ribonuclease pancreatic"/>
    <property type="match status" value="1"/>
</dbReference>
<dbReference type="EMBL" id="HG329000">
    <property type="protein sequence ID" value="CDG32076.1"/>
    <property type="molecule type" value="Genomic_DNA"/>
</dbReference>
<evidence type="ECO:0000256" key="2">
    <source>
        <dbReference type="ARBA" id="ARBA00022722"/>
    </source>
</evidence>
<dbReference type="InterPro" id="IPR023411">
    <property type="entry name" value="RNaseA_AS"/>
</dbReference>
<feature type="signal peptide" evidence="5">
    <location>
        <begin position="1"/>
        <end position="28"/>
    </location>
</feature>
<name>W0UV80_OCHPR</name>
<proteinExistence type="inferred from homology"/>
<dbReference type="GO" id="GO:0050832">
    <property type="term" value="P:defense response to fungus"/>
    <property type="evidence" value="ECO:0007669"/>
    <property type="project" value="TreeGrafter"/>
</dbReference>
<evidence type="ECO:0000313" key="7">
    <source>
        <dbReference type="EMBL" id="CDG32076.1"/>
    </source>
</evidence>
<dbReference type="Pfam" id="PF00074">
    <property type="entry name" value="RnaseA"/>
    <property type="match status" value="1"/>
</dbReference>
<dbReference type="InterPro" id="IPR036816">
    <property type="entry name" value="RNaseA-like_dom_sf"/>
</dbReference>
<dbReference type="GO" id="GO:0004540">
    <property type="term" value="F:RNA nuclease activity"/>
    <property type="evidence" value="ECO:0007669"/>
    <property type="project" value="TreeGrafter"/>
</dbReference>
<evidence type="ECO:0000256" key="5">
    <source>
        <dbReference type="RuleBase" id="RU000651"/>
    </source>
</evidence>
<keyword evidence="3 5" id="KW-0255">Endonuclease</keyword>
<dbReference type="AlphaFoldDB" id="W0UV80"/>
<reference evidence="7" key="1">
    <citation type="journal article" date="2014" name="Mol. Genet. Genomics">
        <title>Comparative genomic analysis of eutherian ribonuclease A genes.</title>
        <authorList>
            <person name="Premzl M."/>
        </authorList>
    </citation>
    <scope>NUCLEOTIDE SEQUENCE</scope>
</reference>
<dbReference type="GO" id="GO:0045087">
    <property type="term" value="P:innate immune response"/>
    <property type="evidence" value="ECO:0007669"/>
    <property type="project" value="TreeGrafter"/>
</dbReference>
<dbReference type="GO" id="GO:0016787">
    <property type="term" value="F:hydrolase activity"/>
    <property type="evidence" value="ECO:0007669"/>
    <property type="project" value="UniProtKB-KW"/>
</dbReference>
<organism evidence="7">
    <name type="scientific">Ochotona princeps</name>
    <name type="common">Southern American pika</name>
    <dbReference type="NCBI Taxonomy" id="9978"/>
    <lineage>
        <taxon>Eukaryota</taxon>
        <taxon>Metazoa</taxon>
        <taxon>Chordata</taxon>
        <taxon>Craniata</taxon>
        <taxon>Vertebrata</taxon>
        <taxon>Euteleostomi</taxon>
        <taxon>Mammalia</taxon>
        <taxon>Eutheria</taxon>
        <taxon>Euarchontoglires</taxon>
        <taxon>Glires</taxon>
        <taxon>Lagomorpha</taxon>
        <taxon>Ochotonidae</taxon>
        <taxon>Ochotona</taxon>
    </lineage>
</organism>
<dbReference type="CDD" id="cd06265">
    <property type="entry name" value="RNase_A_canonical"/>
    <property type="match status" value="1"/>
</dbReference>